<gene>
    <name evidence="2" type="ORF">NWFMUON74_36690</name>
</gene>
<dbReference type="GeneID" id="80348192"/>
<proteinExistence type="predicted"/>
<organism evidence="2 3">
    <name type="scientific">Nocardia wallacei</name>
    <dbReference type="NCBI Taxonomy" id="480035"/>
    <lineage>
        <taxon>Bacteria</taxon>
        <taxon>Bacillati</taxon>
        <taxon>Actinomycetota</taxon>
        <taxon>Actinomycetes</taxon>
        <taxon>Mycobacteriales</taxon>
        <taxon>Nocardiaceae</taxon>
        <taxon>Nocardia</taxon>
    </lineage>
</organism>
<feature type="domain" description="D-apionate lactonase C-terminal" evidence="1">
    <location>
        <begin position="412"/>
        <end position="477"/>
    </location>
</feature>
<dbReference type="InterPro" id="IPR017853">
    <property type="entry name" value="GH"/>
</dbReference>
<dbReference type="KEGG" id="nwl:NWFMUON74_36690"/>
<dbReference type="RefSeq" id="WP_187683066.1">
    <property type="nucleotide sequence ID" value="NZ_AP023396.1"/>
</dbReference>
<protein>
    <recommendedName>
        <fullName evidence="1">D-apionate lactonase C-terminal domain-containing protein</fullName>
    </recommendedName>
</protein>
<dbReference type="SUPFAM" id="SSF51445">
    <property type="entry name" value="(Trans)glycosidases"/>
    <property type="match status" value="1"/>
</dbReference>
<dbReference type="InterPro" id="IPR058789">
    <property type="entry name" value="ApnL_C"/>
</dbReference>
<keyword evidence="3" id="KW-1185">Reference proteome</keyword>
<reference evidence="2 3" key="1">
    <citation type="submission" date="2020-08" db="EMBL/GenBank/DDBJ databases">
        <title>Genome Sequencing of Nocardia wallacei strain FMUON74 and assembly.</title>
        <authorList>
            <person name="Toyokawa M."/>
            <person name="Uesaka K."/>
        </authorList>
    </citation>
    <scope>NUCLEOTIDE SEQUENCE [LARGE SCALE GENOMIC DNA]</scope>
    <source>
        <strain evidence="2 3">FMUON74</strain>
    </source>
</reference>
<dbReference type="Pfam" id="PF25839">
    <property type="entry name" value="Apionate_lact_C"/>
    <property type="match status" value="1"/>
</dbReference>
<dbReference type="Proteomes" id="UP000516173">
    <property type="component" value="Chromosome"/>
</dbReference>
<evidence type="ECO:0000259" key="1">
    <source>
        <dbReference type="Pfam" id="PF25839"/>
    </source>
</evidence>
<dbReference type="AlphaFoldDB" id="A0A7G1KKT9"/>
<dbReference type="EMBL" id="AP023396">
    <property type="protein sequence ID" value="BCK55897.1"/>
    <property type="molecule type" value="Genomic_DNA"/>
</dbReference>
<sequence>MSHPLPVVVDWTTPVITSQTELTTHLWTAPPLRRGSAMHDKAFAALRDLKVDHARFLPWWSSPKLSVPELDPPADGRTSWDFGRLDPFVDDFLDAAQGRPVVMNFATIPTWMFETPEPVRYADDPAAIHWDYEQGTEFRDPSLTEVADHFERIGRWYLGGGFTDQFGVRHESGRRHRFAYWEVLCEPDIGHRLSPEVYTRLYDEIVARLRPLDPDMKFIGLSLAMVETNPEYFWHFLDPANHAAGIPLDAVSYHFYATPEILNPVAGEGNQPFDRWRASYFAQADGFLRQVRLIDSIRRRLSPGTKTFLNEIGTFNPDVMNPEPAVPDDYWALAAAVVAYLWSELTALGIDLVGVAEFNGYPGMIPGVSLLDWETGAPNARYHVLKLLLDNFGVGDVLCETTVGGPMSPVTRIHARGIRTAAGQRKVLLINKFAEPVRIGLAGGGTAAVIDTRTGPPVTRPVTGEAIELGPFATVVVTLRETED</sequence>
<name>A0A7G1KKT9_9NOCA</name>
<evidence type="ECO:0000313" key="3">
    <source>
        <dbReference type="Proteomes" id="UP000516173"/>
    </source>
</evidence>
<dbReference type="Gene3D" id="3.20.20.80">
    <property type="entry name" value="Glycosidases"/>
    <property type="match status" value="1"/>
</dbReference>
<accession>A0A7G1KKT9</accession>
<evidence type="ECO:0000313" key="2">
    <source>
        <dbReference type="EMBL" id="BCK55897.1"/>
    </source>
</evidence>